<evidence type="ECO:0000256" key="7">
    <source>
        <dbReference type="ARBA" id="ARBA00022840"/>
    </source>
</evidence>
<keyword evidence="11 13" id="KW-0378">Hydrolase</keyword>
<evidence type="ECO:0000256" key="1">
    <source>
        <dbReference type="ARBA" id="ARBA00001946"/>
    </source>
</evidence>
<dbReference type="AlphaFoldDB" id="D6PBG1"/>
<evidence type="ECO:0000256" key="11">
    <source>
        <dbReference type="HAMAP-Rule" id="MF_00052"/>
    </source>
</evidence>
<keyword evidence="11" id="KW-0464">Manganese</keyword>
<evidence type="ECO:0000256" key="14">
    <source>
        <dbReference type="RuleBase" id="RU003515"/>
    </source>
</evidence>
<dbReference type="GO" id="GO:0006424">
    <property type="term" value="P:glutamyl-tRNA aminoacylation"/>
    <property type="evidence" value="ECO:0007669"/>
    <property type="project" value="UniProtKB-UniRule"/>
</dbReference>
<evidence type="ECO:0000256" key="10">
    <source>
        <dbReference type="ARBA" id="ARBA00048351"/>
    </source>
</evidence>
<proteinExistence type="inferred from homology"/>
<dbReference type="GO" id="GO:0005524">
    <property type="term" value="F:ATP binding"/>
    <property type="evidence" value="ECO:0007669"/>
    <property type="project" value="UniProtKB-UniRule"/>
</dbReference>
<gene>
    <name evidence="11" type="primary">rnhB</name>
    <name evidence="12" type="synonym">gltX</name>
</gene>
<keyword evidence="9 12" id="KW-0030">Aminoacyl-tRNA synthetase</keyword>
<keyword evidence="11 13" id="KW-0255">Endonuclease</keyword>
<evidence type="ECO:0000256" key="2">
    <source>
        <dbReference type="ARBA" id="ARBA00004496"/>
    </source>
</evidence>
<dbReference type="InterPro" id="IPR020787">
    <property type="entry name" value="RNase_HII_arc"/>
</dbReference>
<dbReference type="NCBIfam" id="TIGR00729">
    <property type="entry name" value="ribonuclease HII"/>
    <property type="match status" value="1"/>
</dbReference>
<sequence length="830" mass="93086">MLMIVGADEAGRGPVLGPLVVAAVAIPATDLQRLIDLGVDDSKALSPKKREELNQIIHQEPTWQVSIIECSPERIDVTMEKKTLNDLEVDLFGEAIDSLEVERIEELILDACDTNEARFGRNVASKISSGKIVETVISKHGADAENPVVGAASIVAKVHRDKVIQSIAKDRGFNVGSGYPSDPNTRSALPRLLSQEQPDLDLRWGWKTVEKHWSESGRGPPQNVRISLRGADNRESTNGLWQASRAKPTHRGMIAMTSDLDDPEVAKAIRKFALQNALEYDGAGEMKSVLGRMFGAHPNLKKYARDLVGLIQNAVDEANKLANEQGLEHVRILLEEEAPEALEKRVKERREGLRPLDGEPTGVVLRFAPNPNGPMSLGHSRGVVINSEFARMHEGEVILRFDDTDTKRKPPSIEAYDTIAKEFEWLTGRAPDRIVTASERMPLYLAHVIEDIEAERAYVCTCAAGDFKELRDAKKTCPCRSLATTEHVERWERMNDPKGGWQDGDAVVRIRTDLTLPNPALRDWPALRIQTAPHPKVGDAYRVWPLLDYQSAIEDHLQGVTHIVRGKDLMDSTRKQTLLYDMRGWKYPDTLYWGRVKVHEFGSFSTSAMRTDIEAGTYSGWDDPRLPTIAAFRSKGYAPEAIRSFWLEQGLTQKDIAVSMKTIESHNVKAIESTTPRYSFVQDPLSRRLGMHETWPSNCFNIPSHPENASMGNRQWPAPKDGDSILIQATDFSASLRLKEFANVTVSEDAAIVEDFDRSDRRQIIHWVLEHHSRDAVLLIVEENQIKRHPGRLENVDLELGKVVQLERVGFAIVTEIQEDGTLVFTYLHD</sequence>
<dbReference type="EC" id="6.1.1.17" evidence="12"/>
<dbReference type="GO" id="GO:0030145">
    <property type="term" value="F:manganese ion binding"/>
    <property type="evidence" value="ECO:0007669"/>
    <property type="project" value="UniProtKB-UniRule"/>
</dbReference>
<comment type="cofactor">
    <cofactor evidence="1">
        <name>Mg(2+)</name>
        <dbReference type="ChEBI" id="CHEBI:18420"/>
    </cofactor>
</comment>
<dbReference type="InterPro" id="IPR004526">
    <property type="entry name" value="Glu-tRNA-synth_arc/euk"/>
</dbReference>
<dbReference type="InterPro" id="IPR011035">
    <property type="entry name" value="Ribosomal_bL25/Gln-tRNA_synth"/>
</dbReference>
<dbReference type="NCBIfam" id="NF003169">
    <property type="entry name" value="PRK04156.1"/>
    <property type="match status" value="1"/>
</dbReference>
<reference evidence="16" key="1">
    <citation type="journal article" date="2010" name="ISME J.">
        <title>Metagenome of the Mediterranean deep chlorophyll maximum studied by direct and fosmid library 454 pyrosequencing.</title>
        <authorList>
            <person name="Ghai R."/>
            <person name="Martin-Cuadrado A.B."/>
            <person name="Molto A.G."/>
            <person name="Heredia I.G."/>
            <person name="Cabrera R."/>
            <person name="Martin J."/>
            <person name="Verdu M."/>
            <person name="Deschamps P."/>
            <person name="Moreira D."/>
            <person name="Lopez-Garcia P."/>
            <person name="Mira A."/>
            <person name="Rodriguez-Valera F."/>
        </authorList>
    </citation>
    <scope>NUCLEOTIDE SEQUENCE</scope>
</reference>
<feature type="binding site" evidence="11 13">
    <location>
        <position position="8"/>
    </location>
    <ligand>
        <name>a divalent metal cation</name>
        <dbReference type="ChEBI" id="CHEBI:60240"/>
    </ligand>
</feature>
<keyword evidence="5 12" id="KW-0436">Ligase</keyword>
<protein>
    <recommendedName>
        <fullName evidence="11 12">Multifunctional fusion protein</fullName>
    </recommendedName>
    <domain>
        <recommendedName>
            <fullName evidence="12">Glutamate--tRNA ligase</fullName>
            <ecNumber evidence="12">6.1.1.17</ecNumber>
        </recommendedName>
        <alternativeName>
            <fullName evidence="12">Glutamyl-tRNA synthetase</fullName>
            <shortName evidence="12">GluRS</shortName>
        </alternativeName>
    </domain>
    <domain>
        <recommendedName>
            <fullName evidence="11">Ribonuclease HII</fullName>
            <shortName evidence="11">RNase HII</shortName>
            <ecNumber evidence="11">3.1.26.4</ecNumber>
        </recommendedName>
    </domain>
</protein>
<dbReference type="Gene3D" id="1.10.10.460">
    <property type="entry name" value="Ribonuclease hii. Domain 2"/>
    <property type="match status" value="1"/>
</dbReference>
<dbReference type="GO" id="GO:0005829">
    <property type="term" value="C:cytosol"/>
    <property type="evidence" value="ECO:0007669"/>
    <property type="project" value="TreeGrafter"/>
</dbReference>
<dbReference type="SUPFAM" id="SSF50715">
    <property type="entry name" value="Ribosomal protein L25-like"/>
    <property type="match status" value="1"/>
</dbReference>
<dbReference type="EC" id="3.1.26.4" evidence="11"/>
<dbReference type="PANTHER" id="PTHR43097:SF5">
    <property type="entry name" value="GLUTAMATE--TRNA LIGASE"/>
    <property type="match status" value="1"/>
</dbReference>
<dbReference type="InterPro" id="IPR012337">
    <property type="entry name" value="RNaseH-like_sf"/>
</dbReference>
<dbReference type="SUPFAM" id="SSF52374">
    <property type="entry name" value="Nucleotidylyl transferase"/>
    <property type="match status" value="1"/>
</dbReference>
<keyword evidence="6 12" id="KW-0547">Nucleotide-binding</keyword>
<dbReference type="SUPFAM" id="SSF53098">
    <property type="entry name" value="Ribonuclease H-like"/>
    <property type="match status" value="1"/>
</dbReference>
<feature type="short sequence motif" description="'HIGH' region" evidence="12">
    <location>
        <begin position="369"/>
        <end position="379"/>
    </location>
</feature>
<dbReference type="Gene3D" id="3.40.50.620">
    <property type="entry name" value="HUPs"/>
    <property type="match status" value="1"/>
</dbReference>
<evidence type="ECO:0000256" key="9">
    <source>
        <dbReference type="ARBA" id="ARBA00023146"/>
    </source>
</evidence>
<evidence type="ECO:0000256" key="3">
    <source>
        <dbReference type="ARBA" id="ARBA00008927"/>
    </source>
</evidence>
<feature type="binding site" evidence="11 13">
    <location>
        <position position="110"/>
    </location>
    <ligand>
        <name>a divalent metal cation</name>
        <dbReference type="ChEBI" id="CHEBI:60240"/>
    </ligand>
</feature>
<dbReference type="EMBL" id="GU942962">
    <property type="protein sequence ID" value="ADD93062.1"/>
    <property type="molecule type" value="Genomic_DNA"/>
</dbReference>
<dbReference type="NCBIfam" id="TIGR00463">
    <property type="entry name" value="gltX_arch"/>
    <property type="match status" value="1"/>
</dbReference>
<name>D6PBG1_9ARCH</name>
<evidence type="ECO:0000256" key="5">
    <source>
        <dbReference type="ARBA" id="ARBA00022598"/>
    </source>
</evidence>
<keyword evidence="4 11" id="KW-0963">Cytoplasm</keyword>
<evidence type="ECO:0000256" key="12">
    <source>
        <dbReference type="HAMAP-Rule" id="MF_02076"/>
    </source>
</evidence>
<dbReference type="PROSITE" id="PS51975">
    <property type="entry name" value="RNASE_H_2"/>
    <property type="match status" value="1"/>
</dbReference>
<dbReference type="PANTHER" id="PTHR43097">
    <property type="entry name" value="GLUTAMINE-TRNA LIGASE"/>
    <property type="match status" value="1"/>
</dbReference>
<comment type="similarity">
    <text evidence="3 12">Belongs to the class-I aminoacyl-tRNA synthetase family. Glutamate--tRNA ligase type 2 subfamily.</text>
</comment>
<dbReference type="GO" id="GO:0003723">
    <property type="term" value="F:RNA binding"/>
    <property type="evidence" value="ECO:0007669"/>
    <property type="project" value="UniProtKB-UniRule"/>
</dbReference>
<dbReference type="HAMAP" id="MF_00052_A">
    <property type="entry name" value="RNase_HII_A"/>
    <property type="match status" value="1"/>
</dbReference>
<organism evidence="16">
    <name type="scientific">uncultured archaeon MedDCM-OCT-S05-C10</name>
    <dbReference type="NCBI Taxonomy" id="743088"/>
    <lineage>
        <taxon>Archaea</taxon>
        <taxon>environmental samples</taxon>
    </lineage>
</organism>
<feature type="binding site" evidence="11 13">
    <location>
        <position position="9"/>
    </location>
    <ligand>
        <name>a divalent metal cation</name>
        <dbReference type="ChEBI" id="CHEBI:60240"/>
    </ligand>
</feature>
<dbReference type="InterPro" id="IPR036397">
    <property type="entry name" value="RNaseH_sf"/>
</dbReference>
<dbReference type="Pfam" id="PF03950">
    <property type="entry name" value="tRNA-synt_1c_C"/>
    <property type="match status" value="1"/>
</dbReference>
<accession>D6PBG1</accession>
<comment type="catalytic activity">
    <reaction evidence="10 12">
        <text>tRNA(Glu) + L-glutamate + ATP = L-glutamyl-tRNA(Glu) + AMP + diphosphate</text>
        <dbReference type="Rhea" id="RHEA:23540"/>
        <dbReference type="Rhea" id="RHEA-COMP:9663"/>
        <dbReference type="Rhea" id="RHEA-COMP:9680"/>
        <dbReference type="ChEBI" id="CHEBI:29985"/>
        <dbReference type="ChEBI" id="CHEBI:30616"/>
        <dbReference type="ChEBI" id="CHEBI:33019"/>
        <dbReference type="ChEBI" id="CHEBI:78442"/>
        <dbReference type="ChEBI" id="CHEBI:78520"/>
        <dbReference type="ChEBI" id="CHEBI:456215"/>
        <dbReference type="EC" id="6.1.1.17"/>
    </reaction>
</comment>
<keyword evidence="11 13" id="KW-0540">Nuclease</keyword>
<evidence type="ECO:0000256" key="6">
    <source>
        <dbReference type="ARBA" id="ARBA00022741"/>
    </source>
</evidence>
<evidence type="ECO:0000256" key="4">
    <source>
        <dbReference type="ARBA" id="ARBA00022490"/>
    </source>
</evidence>
<dbReference type="Gene3D" id="2.40.240.10">
    <property type="entry name" value="Ribosomal Protein L25, Chain P"/>
    <property type="match status" value="1"/>
</dbReference>
<dbReference type="Pfam" id="PF01351">
    <property type="entry name" value="RNase_HII"/>
    <property type="match status" value="1"/>
</dbReference>
<comment type="similarity">
    <text evidence="11 14">Belongs to the RNase HII family.</text>
</comment>
<keyword evidence="7 12" id="KW-0067">ATP-binding</keyword>
<dbReference type="InterPro" id="IPR020058">
    <property type="entry name" value="Glu/Gln-tRNA-synth_Ib_cat-dom"/>
</dbReference>
<dbReference type="GO" id="GO:0004818">
    <property type="term" value="F:glutamate-tRNA ligase activity"/>
    <property type="evidence" value="ECO:0007669"/>
    <property type="project" value="UniProtKB-UniRule"/>
</dbReference>
<keyword evidence="11 13" id="KW-0479">Metal-binding</keyword>
<comment type="function">
    <text evidence="11 14">Endonuclease that specifically degrades the RNA of RNA-DNA hybrids.</text>
</comment>
<dbReference type="CDD" id="cd07180">
    <property type="entry name" value="RNase_HII_archaea_like"/>
    <property type="match status" value="1"/>
</dbReference>
<dbReference type="InterPro" id="IPR050132">
    <property type="entry name" value="Gln/Glu-tRNA_Ligase"/>
</dbReference>
<evidence type="ECO:0000313" key="16">
    <source>
        <dbReference type="EMBL" id="ADD93062.1"/>
    </source>
</evidence>
<dbReference type="GO" id="GO:0006401">
    <property type="term" value="P:RNA catabolic process"/>
    <property type="evidence" value="ECO:0007669"/>
    <property type="project" value="UniProtKB-UniRule"/>
</dbReference>
<dbReference type="InterPro" id="IPR020056">
    <property type="entry name" value="Rbsml_bL25/Gln-tRNA_synth_N"/>
</dbReference>
<dbReference type="InterPro" id="IPR004649">
    <property type="entry name" value="RNase_H2_suA"/>
</dbReference>
<dbReference type="InterPro" id="IPR020059">
    <property type="entry name" value="Glu/Gln-tRNA-synth_Ib_codon-bd"/>
</dbReference>
<dbReference type="GO" id="GO:0043604">
    <property type="term" value="P:amide biosynthetic process"/>
    <property type="evidence" value="ECO:0007669"/>
    <property type="project" value="TreeGrafter"/>
</dbReference>
<keyword evidence="8 12" id="KW-0648">Protein biosynthesis</keyword>
<dbReference type="InterPro" id="IPR024567">
    <property type="entry name" value="RNase_HII/HIII_dom"/>
</dbReference>
<dbReference type="InterPro" id="IPR014729">
    <property type="entry name" value="Rossmann-like_a/b/a_fold"/>
</dbReference>
<comment type="function">
    <text evidence="12">Catalyzes the attachment of glutamate to tRNA(Glu) in a two-step reaction: glutamate is first activated by ATP to form Glu-AMP and then transferred to the acceptor end of tRNA(Glu).</text>
</comment>
<comment type="catalytic activity">
    <reaction evidence="11 13 14">
        <text>Endonucleolytic cleavage to 5'-phosphomonoester.</text>
        <dbReference type="EC" id="3.1.26.4"/>
    </reaction>
</comment>
<dbReference type="PRINTS" id="PR00987">
    <property type="entry name" value="TRNASYNTHGLU"/>
</dbReference>
<dbReference type="InterPro" id="IPR000924">
    <property type="entry name" value="Glu/Gln-tRNA-synth"/>
</dbReference>
<dbReference type="Gene3D" id="3.30.420.10">
    <property type="entry name" value="Ribonuclease H-like superfamily/Ribonuclease H"/>
    <property type="match status" value="1"/>
</dbReference>
<evidence type="ECO:0000256" key="8">
    <source>
        <dbReference type="ARBA" id="ARBA00022917"/>
    </source>
</evidence>
<feature type="domain" description="RNase H type-2" evidence="15">
    <location>
        <begin position="2"/>
        <end position="218"/>
    </location>
</feature>
<dbReference type="GO" id="GO:0004523">
    <property type="term" value="F:RNA-DNA hybrid ribonuclease activity"/>
    <property type="evidence" value="ECO:0007669"/>
    <property type="project" value="UniProtKB-UniRule"/>
</dbReference>
<evidence type="ECO:0000256" key="13">
    <source>
        <dbReference type="PROSITE-ProRule" id="PRU01319"/>
    </source>
</evidence>
<evidence type="ECO:0000259" key="15">
    <source>
        <dbReference type="PROSITE" id="PS51975"/>
    </source>
</evidence>
<comment type="cofactor">
    <cofactor evidence="11 13">
        <name>Mn(2+)</name>
        <dbReference type="ChEBI" id="CHEBI:29035"/>
    </cofactor>
    <cofactor evidence="11 13">
        <name>Mg(2+)</name>
        <dbReference type="ChEBI" id="CHEBI:18420"/>
    </cofactor>
    <text evidence="11 13">Manganese or magnesium. Binds 1 divalent metal ion per monomer in the absence of substrate. May bind a second metal ion after substrate binding.</text>
</comment>
<dbReference type="InterPro" id="IPR023160">
    <property type="entry name" value="RNase_HII_hlx-loop-hlx_cap_dom"/>
</dbReference>
<dbReference type="HAMAP" id="MF_02076">
    <property type="entry name" value="Glu_tRNA_synth_type2"/>
    <property type="match status" value="1"/>
</dbReference>
<dbReference type="Pfam" id="PF00749">
    <property type="entry name" value="tRNA-synt_1c"/>
    <property type="match status" value="1"/>
</dbReference>
<comment type="subcellular location">
    <subcellularLocation>
        <location evidence="2 11">Cytoplasm</location>
    </subcellularLocation>
</comment>